<feature type="region of interest" description="Disordered" evidence="1">
    <location>
        <begin position="26"/>
        <end position="52"/>
    </location>
</feature>
<evidence type="ECO:0000313" key="2">
    <source>
        <dbReference type="EMBL" id="KIO19874.1"/>
    </source>
</evidence>
<keyword evidence="3" id="KW-1185">Reference proteome</keyword>
<name>A0A0C3Q866_9AGAM</name>
<organism evidence="2 3">
    <name type="scientific">Tulasnella calospora MUT 4182</name>
    <dbReference type="NCBI Taxonomy" id="1051891"/>
    <lineage>
        <taxon>Eukaryota</taxon>
        <taxon>Fungi</taxon>
        <taxon>Dikarya</taxon>
        <taxon>Basidiomycota</taxon>
        <taxon>Agaricomycotina</taxon>
        <taxon>Agaricomycetes</taxon>
        <taxon>Cantharellales</taxon>
        <taxon>Tulasnellaceae</taxon>
        <taxon>Tulasnella</taxon>
    </lineage>
</organism>
<gene>
    <name evidence="2" type="ORF">M407DRAFT_246022</name>
</gene>
<protein>
    <submittedName>
        <fullName evidence="2">Uncharacterized protein</fullName>
    </submittedName>
</protein>
<sequence>MRQLPDTLSIQDECVDDFDLMGAALPGGSQRPVINPIRTMRQDPPTLPHQYP</sequence>
<dbReference type="AlphaFoldDB" id="A0A0C3Q866"/>
<proteinExistence type="predicted"/>
<dbReference type="Proteomes" id="UP000054248">
    <property type="component" value="Unassembled WGS sequence"/>
</dbReference>
<evidence type="ECO:0000313" key="3">
    <source>
        <dbReference type="Proteomes" id="UP000054248"/>
    </source>
</evidence>
<reference evidence="2 3" key="1">
    <citation type="submission" date="2014-04" db="EMBL/GenBank/DDBJ databases">
        <authorList>
            <consortium name="DOE Joint Genome Institute"/>
            <person name="Kuo A."/>
            <person name="Girlanda M."/>
            <person name="Perotto S."/>
            <person name="Kohler A."/>
            <person name="Nagy L.G."/>
            <person name="Floudas D."/>
            <person name="Copeland A."/>
            <person name="Barry K.W."/>
            <person name="Cichocki N."/>
            <person name="Veneault-Fourrey C."/>
            <person name="LaButti K."/>
            <person name="Lindquist E.A."/>
            <person name="Lipzen A."/>
            <person name="Lundell T."/>
            <person name="Morin E."/>
            <person name="Murat C."/>
            <person name="Sun H."/>
            <person name="Tunlid A."/>
            <person name="Henrissat B."/>
            <person name="Grigoriev I.V."/>
            <person name="Hibbett D.S."/>
            <person name="Martin F."/>
            <person name="Nordberg H.P."/>
            <person name="Cantor M.N."/>
            <person name="Hua S.X."/>
        </authorList>
    </citation>
    <scope>NUCLEOTIDE SEQUENCE [LARGE SCALE GENOMIC DNA]</scope>
    <source>
        <strain evidence="2 3">MUT 4182</strain>
    </source>
</reference>
<dbReference type="EMBL" id="KN823198">
    <property type="protein sequence ID" value="KIO19874.1"/>
    <property type="molecule type" value="Genomic_DNA"/>
</dbReference>
<dbReference type="HOGENOM" id="CLU_3089007_0_0_1"/>
<evidence type="ECO:0000256" key="1">
    <source>
        <dbReference type="SAM" id="MobiDB-lite"/>
    </source>
</evidence>
<accession>A0A0C3Q866</accession>
<reference evidence="3" key="2">
    <citation type="submission" date="2015-01" db="EMBL/GenBank/DDBJ databases">
        <title>Evolutionary Origins and Diversification of the Mycorrhizal Mutualists.</title>
        <authorList>
            <consortium name="DOE Joint Genome Institute"/>
            <consortium name="Mycorrhizal Genomics Consortium"/>
            <person name="Kohler A."/>
            <person name="Kuo A."/>
            <person name="Nagy L.G."/>
            <person name="Floudas D."/>
            <person name="Copeland A."/>
            <person name="Barry K.W."/>
            <person name="Cichocki N."/>
            <person name="Veneault-Fourrey C."/>
            <person name="LaButti K."/>
            <person name="Lindquist E.A."/>
            <person name="Lipzen A."/>
            <person name="Lundell T."/>
            <person name="Morin E."/>
            <person name="Murat C."/>
            <person name="Riley R."/>
            <person name="Ohm R."/>
            <person name="Sun H."/>
            <person name="Tunlid A."/>
            <person name="Henrissat B."/>
            <person name="Grigoriev I.V."/>
            <person name="Hibbett D.S."/>
            <person name="Martin F."/>
        </authorList>
    </citation>
    <scope>NUCLEOTIDE SEQUENCE [LARGE SCALE GENOMIC DNA]</scope>
    <source>
        <strain evidence="3">MUT 4182</strain>
    </source>
</reference>